<dbReference type="RefSeq" id="WP_093606756.1">
    <property type="nucleotide sequence ID" value="NZ_FNFF01000001.1"/>
</dbReference>
<protein>
    <submittedName>
        <fullName evidence="3">Uncharacterized protein</fullName>
    </submittedName>
</protein>
<accession>A0A1G8TIW7</accession>
<evidence type="ECO:0000256" key="1">
    <source>
        <dbReference type="SAM" id="MobiDB-lite"/>
    </source>
</evidence>
<proteinExistence type="predicted"/>
<evidence type="ECO:0000256" key="2">
    <source>
        <dbReference type="SAM" id="Phobius"/>
    </source>
</evidence>
<feature type="region of interest" description="Disordered" evidence="1">
    <location>
        <begin position="72"/>
        <end position="93"/>
    </location>
</feature>
<keyword evidence="2" id="KW-1133">Transmembrane helix</keyword>
<keyword evidence="4" id="KW-1185">Reference proteome</keyword>
<dbReference type="EMBL" id="FNFF01000001">
    <property type="protein sequence ID" value="SDJ40620.1"/>
    <property type="molecule type" value="Genomic_DNA"/>
</dbReference>
<keyword evidence="2" id="KW-0472">Membrane</keyword>
<evidence type="ECO:0000313" key="4">
    <source>
        <dbReference type="Proteomes" id="UP000199155"/>
    </source>
</evidence>
<organism evidence="3 4">
    <name type="scientific">Streptomyces indicus</name>
    <dbReference type="NCBI Taxonomy" id="417292"/>
    <lineage>
        <taxon>Bacteria</taxon>
        <taxon>Bacillati</taxon>
        <taxon>Actinomycetota</taxon>
        <taxon>Actinomycetes</taxon>
        <taxon>Kitasatosporales</taxon>
        <taxon>Streptomycetaceae</taxon>
        <taxon>Streptomyces</taxon>
    </lineage>
</organism>
<dbReference type="Proteomes" id="UP000199155">
    <property type="component" value="Unassembled WGS sequence"/>
</dbReference>
<dbReference type="OrthoDB" id="3700965at2"/>
<feature type="compositionally biased region" description="Low complexity" evidence="1">
    <location>
        <begin position="73"/>
        <end position="82"/>
    </location>
</feature>
<feature type="compositionally biased region" description="Pro residues" evidence="1">
    <location>
        <begin position="83"/>
        <end position="93"/>
    </location>
</feature>
<gene>
    <name evidence="3" type="ORF">SAMN05421806_101255</name>
</gene>
<sequence>MRKIALALGVLLGTFLIARAVVEPFVIDFGDPSSYADDWGGPHVIGVLAVHCLPGVLSAWLMYRGARRRLARTARTSASTPDSTPPQAVPRGR</sequence>
<feature type="transmembrane region" description="Helical" evidence="2">
    <location>
        <begin position="44"/>
        <end position="63"/>
    </location>
</feature>
<dbReference type="AlphaFoldDB" id="A0A1G8TIW7"/>
<dbReference type="STRING" id="417292.SAMN05421806_101255"/>
<name>A0A1G8TIW7_9ACTN</name>
<evidence type="ECO:0000313" key="3">
    <source>
        <dbReference type="EMBL" id="SDJ40620.1"/>
    </source>
</evidence>
<reference evidence="3 4" key="1">
    <citation type="submission" date="2016-10" db="EMBL/GenBank/DDBJ databases">
        <authorList>
            <person name="de Groot N.N."/>
        </authorList>
    </citation>
    <scope>NUCLEOTIDE SEQUENCE [LARGE SCALE GENOMIC DNA]</scope>
    <source>
        <strain evidence="3 4">CGMCC 4.5727</strain>
    </source>
</reference>
<keyword evidence="2" id="KW-0812">Transmembrane</keyword>